<dbReference type="PROSITE" id="PS51674">
    <property type="entry name" value="4FE4S_WBL"/>
    <property type="match status" value="1"/>
</dbReference>
<evidence type="ECO:0000313" key="14">
    <source>
        <dbReference type="Proteomes" id="UP001501752"/>
    </source>
</evidence>
<keyword evidence="8 11" id="KW-0238">DNA-binding</keyword>
<keyword evidence="3 11" id="KW-0004">4Fe-4S</keyword>
<keyword evidence="11" id="KW-0963">Cytoplasm</keyword>
<evidence type="ECO:0000256" key="2">
    <source>
        <dbReference type="ARBA" id="ARBA00006597"/>
    </source>
</evidence>
<evidence type="ECO:0000256" key="11">
    <source>
        <dbReference type="HAMAP-Rule" id="MF_01479"/>
    </source>
</evidence>
<sequence>MTRFVRRGIRGTAHPHLTARPTSPYAVEVVPSEAGSLPGAACKGVDPDLFFAEPDGDDTEADAAAAEFATRRAKAVCASCLVKDRCLALALKRGEPHGVFGGLTADERARLRKKMNDAAYRSRIVAGGGAR</sequence>
<keyword evidence="14" id="KW-1185">Reference proteome</keyword>
<feature type="binding site" evidence="11">
    <location>
        <position position="42"/>
    </location>
    <ligand>
        <name>[4Fe-4S] cluster</name>
        <dbReference type="ChEBI" id="CHEBI:49883"/>
    </ligand>
</feature>
<dbReference type="InterPro" id="IPR003482">
    <property type="entry name" value="Whib"/>
</dbReference>
<dbReference type="Proteomes" id="UP001501752">
    <property type="component" value="Unassembled WGS sequence"/>
</dbReference>
<keyword evidence="10 11" id="KW-0804">Transcription</keyword>
<comment type="subcellular location">
    <subcellularLocation>
        <location evidence="1 11">Cytoplasm</location>
    </subcellularLocation>
</comment>
<evidence type="ECO:0000256" key="9">
    <source>
        <dbReference type="ARBA" id="ARBA00023157"/>
    </source>
</evidence>
<comment type="function">
    <text evidence="11">Acts as a transcriptional regulator. Probably redox-responsive. The apo- but not holo-form probably binds DNA.</text>
</comment>
<feature type="binding site" evidence="11">
    <location>
        <position position="80"/>
    </location>
    <ligand>
        <name>[4Fe-4S] cluster</name>
        <dbReference type="ChEBI" id="CHEBI:49883"/>
    </ligand>
</feature>
<keyword evidence="9 11" id="KW-1015">Disulfide bond</keyword>
<evidence type="ECO:0000313" key="13">
    <source>
        <dbReference type="EMBL" id="GAA4869780.1"/>
    </source>
</evidence>
<feature type="domain" description="4Fe-4S Wbl-type" evidence="12">
    <location>
        <begin position="41"/>
        <end position="110"/>
    </location>
</feature>
<evidence type="ECO:0000256" key="4">
    <source>
        <dbReference type="ARBA" id="ARBA00022723"/>
    </source>
</evidence>
<feature type="binding site" evidence="11">
    <location>
        <position position="86"/>
    </location>
    <ligand>
        <name>[4Fe-4S] cluster</name>
        <dbReference type="ChEBI" id="CHEBI:49883"/>
    </ligand>
</feature>
<evidence type="ECO:0000256" key="3">
    <source>
        <dbReference type="ARBA" id="ARBA00022485"/>
    </source>
</evidence>
<evidence type="ECO:0000259" key="12">
    <source>
        <dbReference type="PROSITE" id="PS51674"/>
    </source>
</evidence>
<protein>
    <recommendedName>
        <fullName evidence="11">Transcriptional regulator WhiB</fullName>
    </recommendedName>
</protein>
<gene>
    <name evidence="11" type="primary">whiB</name>
    <name evidence="13" type="ORF">GCM10023235_55650</name>
</gene>
<dbReference type="EMBL" id="BAABIS010000001">
    <property type="protein sequence ID" value="GAA4869780.1"/>
    <property type="molecule type" value="Genomic_DNA"/>
</dbReference>
<evidence type="ECO:0000256" key="6">
    <source>
        <dbReference type="ARBA" id="ARBA00023014"/>
    </source>
</evidence>
<evidence type="ECO:0000256" key="5">
    <source>
        <dbReference type="ARBA" id="ARBA00023004"/>
    </source>
</evidence>
<comment type="similarity">
    <text evidence="2 11">Belongs to the WhiB family.</text>
</comment>
<comment type="PTM">
    <text evidence="11">Upon Fe-S cluster removal intramolecular disulfide bonds are formed.</text>
</comment>
<evidence type="ECO:0000256" key="7">
    <source>
        <dbReference type="ARBA" id="ARBA00023015"/>
    </source>
</evidence>
<proteinExistence type="inferred from homology"/>
<comment type="caution">
    <text evidence="13">The sequence shown here is derived from an EMBL/GenBank/DDBJ whole genome shotgun (WGS) entry which is preliminary data.</text>
</comment>
<evidence type="ECO:0000256" key="10">
    <source>
        <dbReference type="ARBA" id="ARBA00023163"/>
    </source>
</evidence>
<comment type="cofactor">
    <cofactor evidence="11">
        <name>[4Fe-4S] cluster</name>
        <dbReference type="ChEBI" id="CHEBI:49883"/>
    </cofactor>
    <text evidence="11">Binds 1 [4Fe-4S] cluster per subunit. Following nitrosylation of the [4Fe-4S] cluster binds 1 [4Fe-8(NO)] cluster per subunit.</text>
</comment>
<dbReference type="HAMAP" id="MF_01479">
    <property type="entry name" value="WhiB"/>
    <property type="match status" value="1"/>
</dbReference>
<keyword evidence="6 11" id="KW-0411">Iron-sulfur</keyword>
<keyword evidence="7 11" id="KW-0805">Transcription regulation</keyword>
<feature type="binding site" evidence="11">
    <location>
        <position position="77"/>
    </location>
    <ligand>
        <name>[4Fe-4S] cluster</name>
        <dbReference type="ChEBI" id="CHEBI:49883"/>
    </ligand>
</feature>
<dbReference type="PANTHER" id="PTHR38839">
    <property type="entry name" value="TRANSCRIPTIONAL REGULATOR WHID-RELATED"/>
    <property type="match status" value="1"/>
</dbReference>
<dbReference type="RefSeq" id="WP_345699615.1">
    <property type="nucleotide sequence ID" value="NZ_BAABIS010000001.1"/>
</dbReference>
<keyword evidence="5 11" id="KW-0408">Iron</keyword>
<keyword evidence="4 11" id="KW-0479">Metal-binding</keyword>
<evidence type="ECO:0000256" key="1">
    <source>
        <dbReference type="ARBA" id="ARBA00004496"/>
    </source>
</evidence>
<comment type="PTM">
    <text evidence="11">The Fe-S cluster can be nitrosylated by nitric oxide (NO).</text>
</comment>
<accession>A0ABP9E9A8</accession>
<evidence type="ECO:0000256" key="8">
    <source>
        <dbReference type="ARBA" id="ARBA00023125"/>
    </source>
</evidence>
<organism evidence="13 14">
    <name type="scientific">Kitasatospora terrestris</name>
    <dbReference type="NCBI Taxonomy" id="258051"/>
    <lineage>
        <taxon>Bacteria</taxon>
        <taxon>Bacillati</taxon>
        <taxon>Actinomycetota</taxon>
        <taxon>Actinomycetes</taxon>
        <taxon>Kitasatosporales</taxon>
        <taxon>Streptomycetaceae</taxon>
        <taxon>Kitasatospora</taxon>
    </lineage>
</organism>
<dbReference type="Pfam" id="PF02467">
    <property type="entry name" value="Whib"/>
    <property type="match status" value="1"/>
</dbReference>
<name>A0ABP9E9A8_9ACTN</name>
<reference evidence="14" key="1">
    <citation type="journal article" date="2019" name="Int. J. Syst. Evol. Microbiol.">
        <title>The Global Catalogue of Microorganisms (GCM) 10K type strain sequencing project: providing services to taxonomists for standard genome sequencing and annotation.</title>
        <authorList>
            <consortium name="The Broad Institute Genomics Platform"/>
            <consortium name="The Broad Institute Genome Sequencing Center for Infectious Disease"/>
            <person name="Wu L."/>
            <person name="Ma J."/>
        </authorList>
    </citation>
    <scope>NUCLEOTIDE SEQUENCE [LARGE SCALE GENOMIC DNA]</scope>
    <source>
        <strain evidence="14">JCM 13006</strain>
    </source>
</reference>
<dbReference type="InterPro" id="IPR034768">
    <property type="entry name" value="4FE4S_WBL"/>
</dbReference>